<dbReference type="InterPro" id="IPR036909">
    <property type="entry name" value="Cyt_c-like_dom_sf"/>
</dbReference>
<dbReference type="GO" id="GO:0009055">
    <property type="term" value="F:electron transfer activity"/>
    <property type="evidence" value="ECO:0007669"/>
    <property type="project" value="InterPro"/>
</dbReference>
<dbReference type="InterPro" id="IPR009056">
    <property type="entry name" value="Cyt_c-like_dom"/>
</dbReference>
<gene>
    <name evidence="6" type="ORF">EDC23_2690</name>
</gene>
<dbReference type="AlphaFoldDB" id="A0A4R8IFX9"/>
<dbReference type="Gene3D" id="1.10.760.10">
    <property type="entry name" value="Cytochrome c-like domain"/>
    <property type="match status" value="1"/>
</dbReference>
<dbReference type="OrthoDB" id="8689082at2"/>
<dbReference type="Pfam" id="PF13442">
    <property type="entry name" value="Cytochrome_CBB3"/>
    <property type="match status" value="1"/>
</dbReference>
<accession>A0A4R8IFX9</accession>
<evidence type="ECO:0000256" key="2">
    <source>
        <dbReference type="ARBA" id="ARBA00022723"/>
    </source>
</evidence>
<keyword evidence="3 4" id="KW-0408">Iron</keyword>
<evidence type="ECO:0000313" key="7">
    <source>
        <dbReference type="Proteomes" id="UP000294914"/>
    </source>
</evidence>
<name>A0A4R8IFX9_9GAMM</name>
<dbReference type="EMBL" id="SOQX01000009">
    <property type="protein sequence ID" value="TDX98206.1"/>
    <property type="molecule type" value="Genomic_DNA"/>
</dbReference>
<comment type="caution">
    <text evidence="6">The sequence shown here is derived from an EMBL/GenBank/DDBJ whole genome shotgun (WGS) entry which is preliminary data.</text>
</comment>
<organism evidence="6 7">
    <name type="scientific">Thiohalophilus thiocyanatoxydans</name>
    <dbReference type="NCBI Taxonomy" id="381308"/>
    <lineage>
        <taxon>Bacteria</taxon>
        <taxon>Pseudomonadati</taxon>
        <taxon>Pseudomonadota</taxon>
        <taxon>Gammaproteobacteria</taxon>
        <taxon>Thiohalomonadales</taxon>
        <taxon>Thiohalophilaceae</taxon>
        <taxon>Thiohalophilus</taxon>
    </lineage>
</organism>
<evidence type="ECO:0000256" key="1">
    <source>
        <dbReference type="ARBA" id="ARBA00022617"/>
    </source>
</evidence>
<keyword evidence="7" id="KW-1185">Reference proteome</keyword>
<evidence type="ECO:0000256" key="3">
    <source>
        <dbReference type="ARBA" id="ARBA00023004"/>
    </source>
</evidence>
<dbReference type="GO" id="GO:0020037">
    <property type="term" value="F:heme binding"/>
    <property type="evidence" value="ECO:0007669"/>
    <property type="project" value="InterPro"/>
</dbReference>
<evidence type="ECO:0000259" key="5">
    <source>
        <dbReference type="PROSITE" id="PS51007"/>
    </source>
</evidence>
<reference evidence="6 7" key="1">
    <citation type="submission" date="2019-03" db="EMBL/GenBank/DDBJ databases">
        <title>Genomic Encyclopedia of Type Strains, Phase IV (KMG-IV): sequencing the most valuable type-strain genomes for metagenomic binning, comparative biology and taxonomic classification.</title>
        <authorList>
            <person name="Goeker M."/>
        </authorList>
    </citation>
    <scope>NUCLEOTIDE SEQUENCE [LARGE SCALE GENOMIC DNA]</scope>
    <source>
        <strain evidence="6 7">DSM 16326</strain>
    </source>
</reference>
<dbReference type="PROSITE" id="PS51007">
    <property type="entry name" value="CYTC"/>
    <property type="match status" value="1"/>
</dbReference>
<dbReference type="GO" id="GO:0046872">
    <property type="term" value="F:metal ion binding"/>
    <property type="evidence" value="ECO:0007669"/>
    <property type="project" value="UniProtKB-KW"/>
</dbReference>
<feature type="domain" description="Cytochrome c" evidence="5">
    <location>
        <begin position="28"/>
        <end position="109"/>
    </location>
</feature>
<keyword evidence="2 4" id="KW-0479">Metal-binding</keyword>
<dbReference type="SUPFAM" id="SSF46626">
    <property type="entry name" value="Cytochrome c"/>
    <property type="match status" value="1"/>
</dbReference>
<dbReference type="Proteomes" id="UP000294914">
    <property type="component" value="Unassembled WGS sequence"/>
</dbReference>
<evidence type="ECO:0000313" key="6">
    <source>
        <dbReference type="EMBL" id="TDX98206.1"/>
    </source>
</evidence>
<proteinExistence type="predicted"/>
<sequence length="111" mass="12090">MFSRISLGVLLIAGMFTITTTGWSTESISDKRADELRHMVIQDCGSCHGMTLKGGLGPALTPQALGDKPKDAMLATVLHGRPGTPMPPWSNLLSREEARWIVELLYRGVEP</sequence>
<keyword evidence="1 4" id="KW-0349">Heme</keyword>
<evidence type="ECO:0000256" key="4">
    <source>
        <dbReference type="PROSITE-ProRule" id="PRU00433"/>
    </source>
</evidence>
<protein>
    <submittedName>
        <fullName evidence="6">Cytochrome c55X</fullName>
    </submittedName>
</protein>